<dbReference type="Proteomes" id="UP000035548">
    <property type="component" value="Chromosome"/>
</dbReference>
<dbReference type="Pfam" id="PF13379">
    <property type="entry name" value="NMT1_2"/>
    <property type="match status" value="1"/>
</dbReference>
<evidence type="ECO:0000256" key="1">
    <source>
        <dbReference type="ARBA" id="ARBA00004533"/>
    </source>
</evidence>
<dbReference type="InterPro" id="IPR044527">
    <property type="entry name" value="NrtA/CpmA_ABC-bd_dom"/>
</dbReference>
<evidence type="ECO:0000256" key="2">
    <source>
        <dbReference type="ARBA" id="ARBA00022448"/>
    </source>
</evidence>
<keyword evidence="2" id="KW-0813">Transport</keyword>
<dbReference type="PANTHER" id="PTHR30024">
    <property type="entry name" value="ALIPHATIC SULFONATES-BINDING PROTEIN-RELATED"/>
    <property type="match status" value="1"/>
</dbReference>
<dbReference type="CDD" id="cd13553">
    <property type="entry name" value="PBP2_NrtA_CpmA_like"/>
    <property type="match status" value="1"/>
</dbReference>
<evidence type="ECO:0000256" key="4">
    <source>
        <dbReference type="ARBA" id="ARBA00022519"/>
    </source>
</evidence>
<evidence type="ECO:0000313" key="6">
    <source>
        <dbReference type="EMBL" id="AKK12145.1"/>
    </source>
</evidence>
<dbReference type="SUPFAM" id="SSF53850">
    <property type="entry name" value="Periplasmic binding protein-like II"/>
    <property type="match status" value="1"/>
</dbReference>
<evidence type="ECO:0000256" key="3">
    <source>
        <dbReference type="ARBA" id="ARBA00022475"/>
    </source>
</evidence>
<dbReference type="EMBL" id="CP011546">
    <property type="protein sequence ID" value="AKK12145.1"/>
    <property type="molecule type" value="Genomic_DNA"/>
</dbReference>
<dbReference type="AlphaFoldDB" id="A0A0G3HHB5"/>
<comment type="subcellular location">
    <subcellularLocation>
        <location evidence="1">Cell inner membrane</location>
    </subcellularLocation>
</comment>
<sequence length="370" mass="39316">MAGCASPSPPLQTHPPGHTRRVVVGFVPIACAAPLLIAHAHGHFQAHGLEVELRKYSGWAELWTAYATGAIDVAHMLTPMTVALNSGLTSAARPTELAFTQNTNGQALTLAERHVGHVKSAADLKGSVIGIPFEFSIHSLLLRDYLVANGVDPDRDVELRLLRPADMVAQLMVGSIDGFVGPEPFNQRALTTGAGRVFVPTKHMWDRHPCCCVAVARDVDPQLRDALVAGLSAGAQWVNAPTHAGEAGGVLSHEKYLNQPAPVIRAALEGSYRTWEGQEILDPTMLRFGDHTQASAIVWMTAQLARWQLGRSPIAATDAAIVSAAQGVLPPEAQRDVRPLSINGLSFSPLRPTSALGCGASAKCESDSAK</sequence>
<reference evidence="7" key="2">
    <citation type="submission" date="2015-05" db="EMBL/GenBank/DDBJ databases">
        <title>Complete genome sequence of Corynebacterium uterequi DSM 45634, isolated from the uterus of a maiden mare.</title>
        <authorList>
            <person name="Ruckert C."/>
            <person name="Albersmeier A."/>
            <person name="Winkler A."/>
            <person name="Tauch A."/>
        </authorList>
    </citation>
    <scope>NUCLEOTIDE SEQUENCE [LARGE SCALE GENOMIC DNA]</scope>
    <source>
        <strain evidence="7">DSM 45634</strain>
    </source>
</reference>
<evidence type="ECO:0000313" key="7">
    <source>
        <dbReference type="Proteomes" id="UP000035548"/>
    </source>
</evidence>
<gene>
    <name evidence="6" type="ORF">CUTER_10920</name>
</gene>
<accession>A0A0G3HHB5</accession>
<reference evidence="6 7" key="1">
    <citation type="journal article" date="2015" name="Genome Announc.">
        <title>Virulence Factor Genes Detected in the Complete Genome Sequence of Corynebacterium uterequi DSM 45634, Isolated from the Uterus of a Maiden Mare.</title>
        <authorList>
            <person name="Ruckert C."/>
            <person name="Kriete M."/>
            <person name="Jaenicke S."/>
            <person name="Winkler A."/>
            <person name="Tauch A."/>
        </authorList>
    </citation>
    <scope>NUCLEOTIDE SEQUENCE [LARGE SCALE GENOMIC DNA]</scope>
    <source>
        <strain evidence="6 7">DSM 45634</strain>
    </source>
</reference>
<dbReference type="PATRIC" id="fig|1072256.5.peg.2148"/>
<protein>
    <submittedName>
        <fullName evidence="6">ABC-type nitrate/sulfonate/bicarbonate transport system, periplasmic component</fullName>
    </submittedName>
</protein>
<dbReference type="PANTHER" id="PTHR30024:SF43">
    <property type="entry name" value="BLL4572 PROTEIN"/>
    <property type="match status" value="1"/>
</dbReference>
<keyword evidence="4" id="KW-0997">Cell inner membrane</keyword>
<keyword evidence="5" id="KW-0472">Membrane</keyword>
<keyword evidence="3" id="KW-1003">Cell membrane</keyword>
<name>A0A0G3HHB5_9CORY</name>
<dbReference type="Gene3D" id="3.40.190.10">
    <property type="entry name" value="Periplasmic binding protein-like II"/>
    <property type="match status" value="2"/>
</dbReference>
<proteinExistence type="predicted"/>
<keyword evidence="7" id="KW-1185">Reference proteome</keyword>
<evidence type="ECO:0000256" key="5">
    <source>
        <dbReference type="ARBA" id="ARBA00023136"/>
    </source>
</evidence>
<dbReference type="GO" id="GO:0005886">
    <property type="term" value="C:plasma membrane"/>
    <property type="evidence" value="ECO:0007669"/>
    <property type="project" value="UniProtKB-SubCell"/>
</dbReference>
<dbReference type="KEGG" id="cut:CUTER_10920"/>
<organism evidence="6 7">
    <name type="scientific">Corynebacterium uterequi</name>
    <dbReference type="NCBI Taxonomy" id="1072256"/>
    <lineage>
        <taxon>Bacteria</taxon>
        <taxon>Bacillati</taxon>
        <taxon>Actinomycetota</taxon>
        <taxon>Actinomycetes</taxon>
        <taxon>Mycobacteriales</taxon>
        <taxon>Corynebacteriaceae</taxon>
        <taxon>Corynebacterium</taxon>
    </lineage>
</organism>
<dbReference type="STRING" id="1072256.CUTER_10920"/>